<evidence type="ECO:0000313" key="5">
    <source>
        <dbReference type="Proteomes" id="UP000289437"/>
    </source>
</evidence>
<reference evidence="4 5" key="1">
    <citation type="submission" date="2018-11" db="EMBL/GenBank/DDBJ databases">
        <authorList>
            <person name="Mardanov A.V."/>
            <person name="Ravin N.V."/>
            <person name="Dedysh S.N."/>
        </authorList>
    </citation>
    <scope>NUCLEOTIDE SEQUENCE [LARGE SCALE GENOMIC DNA]</scope>
    <source>
        <strain evidence="4 5">AF10</strain>
    </source>
</reference>
<name>A0A4Q0SYC6_9BACT</name>
<dbReference type="AlphaFoldDB" id="A0A4Q0SYC6"/>
<proteinExistence type="predicted"/>
<dbReference type="EMBL" id="RDSM01000002">
    <property type="protein sequence ID" value="RXH56185.1"/>
    <property type="molecule type" value="Genomic_DNA"/>
</dbReference>
<dbReference type="InterPro" id="IPR009057">
    <property type="entry name" value="Homeodomain-like_sf"/>
</dbReference>
<dbReference type="PANTHER" id="PTHR43436:SF1">
    <property type="entry name" value="TRANSCRIPTIONAL REGULATORY PROTEIN"/>
    <property type="match status" value="1"/>
</dbReference>
<protein>
    <submittedName>
        <fullName evidence="4">Transcriptional regulator, AraC family</fullName>
    </submittedName>
</protein>
<evidence type="ECO:0000259" key="3">
    <source>
        <dbReference type="PROSITE" id="PS01124"/>
    </source>
</evidence>
<dbReference type="InterPro" id="IPR018060">
    <property type="entry name" value="HTH_AraC"/>
</dbReference>
<sequence>MRLLRLLESPSDVAPLAPVIVREIHYRLLTGQQSAFVRQIALTKSRQPQVLKVVNWIRHNYARPLHIETLARLASMSPASLHRQFKALTAMSPLQYQKQIRLQKAQQIMLSESKDAASASYAVGYGSPSQFSREYLRMFGTPPHQHMHRVRLLEQG</sequence>
<keyword evidence="1" id="KW-0805">Transcription regulation</keyword>
<accession>A0A4Q0SYC6</accession>
<dbReference type="SMART" id="SM00342">
    <property type="entry name" value="HTH_ARAC"/>
    <property type="match status" value="1"/>
</dbReference>
<gene>
    <name evidence="4" type="ORF">GRAN_3042</name>
</gene>
<dbReference type="Pfam" id="PF12833">
    <property type="entry name" value="HTH_18"/>
    <property type="match status" value="1"/>
</dbReference>
<keyword evidence="2" id="KW-0804">Transcription</keyword>
<dbReference type="GO" id="GO:0003700">
    <property type="term" value="F:DNA-binding transcription factor activity"/>
    <property type="evidence" value="ECO:0007669"/>
    <property type="project" value="InterPro"/>
</dbReference>
<dbReference type="PROSITE" id="PS01124">
    <property type="entry name" value="HTH_ARAC_FAMILY_2"/>
    <property type="match status" value="1"/>
</dbReference>
<dbReference type="Pfam" id="PF06719">
    <property type="entry name" value="AraC_N"/>
    <property type="match status" value="1"/>
</dbReference>
<dbReference type="GO" id="GO:0043565">
    <property type="term" value="F:sequence-specific DNA binding"/>
    <property type="evidence" value="ECO:0007669"/>
    <property type="project" value="InterPro"/>
</dbReference>
<feature type="domain" description="HTH araC/xylS-type" evidence="3">
    <location>
        <begin position="51"/>
        <end position="149"/>
    </location>
</feature>
<dbReference type="Gene3D" id="1.10.10.60">
    <property type="entry name" value="Homeodomain-like"/>
    <property type="match status" value="1"/>
</dbReference>
<organism evidence="4 5">
    <name type="scientific">Granulicella sibirica</name>
    <dbReference type="NCBI Taxonomy" id="2479048"/>
    <lineage>
        <taxon>Bacteria</taxon>
        <taxon>Pseudomonadati</taxon>
        <taxon>Acidobacteriota</taxon>
        <taxon>Terriglobia</taxon>
        <taxon>Terriglobales</taxon>
        <taxon>Acidobacteriaceae</taxon>
        <taxon>Granulicella</taxon>
    </lineage>
</organism>
<dbReference type="InterPro" id="IPR009594">
    <property type="entry name" value="Tscrpt_reg_HTH_AraC_N"/>
</dbReference>
<reference evidence="5" key="2">
    <citation type="submission" date="2019-02" db="EMBL/GenBank/DDBJ databases">
        <title>Granulicella sibirica sp. nov., a psychrotolerant acidobacterium isolated from an organic soil layer in forested tundra, West Siberia.</title>
        <authorList>
            <person name="Oshkin I.Y."/>
            <person name="Kulichevskaya I.S."/>
            <person name="Rijpstra W.I.C."/>
            <person name="Sinninghe Damste J.S."/>
            <person name="Rakitin A.L."/>
            <person name="Ravin N.V."/>
            <person name="Dedysh S.N."/>
        </authorList>
    </citation>
    <scope>NUCLEOTIDE SEQUENCE [LARGE SCALE GENOMIC DNA]</scope>
    <source>
        <strain evidence="5">AF10</strain>
    </source>
</reference>
<dbReference type="Proteomes" id="UP000289437">
    <property type="component" value="Unassembled WGS sequence"/>
</dbReference>
<comment type="caution">
    <text evidence="4">The sequence shown here is derived from an EMBL/GenBank/DDBJ whole genome shotgun (WGS) entry which is preliminary data.</text>
</comment>
<evidence type="ECO:0000313" key="4">
    <source>
        <dbReference type="EMBL" id="RXH56185.1"/>
    </source>
</evidence>
<dbReference type="SUPFAM" id="SSF46689">
    <property type="entry name" value="Homeodomain-like"/>
    <property type="match status" value="2"/>
</dbReference>
<keyword evidence="5" id="KW-1185">Reference proteome</keyword>
<evidence type="ECO:0000256" key="2">
    <source>
        <dbReference type="ARBA" id="ARBA00023163"/>
    </source>
</evidence>
<dbReference type="PANTHER" id="PTHR43436">
    <property type="entry name" value="ARAC-FAMILY TRANSCRIPTIONAL REGULATOR"/>
    <property type="match status" value="1"/>
</dbReference>
<evidence type="ECO:0000256" key="1">
    <source>
        <dbReference type="ARBA" id="ARBA00023015"/>
    </source>
</evidence>